<evidence type="ECO:0000313" key="4">
    <source>
        <dbReference type="Proteomes" id="UP001500418"/>
    </source>
</evidence>
<dbReference type="InterPro" id="IPR002937">
    <property type="entry name" value="Amino_oxidase"/>
</dbReference>
<dbReference type="Pfam" id="PF01593">
    <property type="entry name" value="Amino_oxidase"/>
    <property type="match status" value="1"/>
</dbReference>
<dbReference type="Gene3D" id="3.50.50.60">
    <property type="entry name" value="FAD/NAD(P)-binding domain"/>
    <property type="match status" value="1"/>
</dbReference>
<dbReference type="SUPFAM" id="SSF51905">
    <property type="entry name" value="FAD/NAD(P)-binding domain"/>
    <property type="match status" value="1"/>
</dbReference>
<comment type="caution">
    <text evidence="3">The sequence shown here is derived from an EMBL/GenBank/DDBJ whole genome shotgun (WGS) entry which is preliminary data.</text>
</comment>
<evidence type="ECO:0000313" key="3">
    <source>
        <dbReference type="EMBL" id="GAA0952350.1"/>
    </source>
</evidence>
<dbReference type="Proteomes" id="UP001500418">
    <property type="component" value="Unassembled WGS sequence"/>
</dbReference>
<dbReference type="Gene3D" id="3.90.660.10">
    <property type="match status" value="1"/>
</dbReference>
<sequence length="438" mass="45990">MASGRASAAGATAADAIVIGAGYAGGTVARELAARGLKPVVLEARDRVGGRIFTATFGGEQVELGGAWLGPQQELVHAELKRYGIGTYLDTVAEQVVLPGPSGLRTVSPEQAATVVEPLWNSFYEGSQKYFERPHDPLYRKDLLASVDPLSLQDRLGKLSLAPEELATLSGETSVYSGGKSTLGSLTGMAQWIQLSGGSYGTYTTTMTLRPVGGMGALLTAMLNESKADVRLNTPVTKITEAKGVVTVETSNGQTFTSPVVVVATPTNTWQSIAFSPGLPTAHAKAASQGIGVPLATKVWMQLRGQVPAVQGQAAEGSALPMLIPQQQTSKGRIMVGFAGPSLDVSNRTKVLEAVRAYIPGAELLDCRVMEWGKTPYINGGWGLRKPNQLLTLFPAIEQPHGRILFAGADIARGWHGAFIEGAIESGLRAAEQAAGLI</sequence>
<dbReference type="EMBL" id="BAAAID010000074">
    <property type="protein sequence ID" value="GAA0952350.1"/>
    <property type="molecule type" value="Genomic_DNA"/>
</dbReference>
<proteinExistence type="inferred from homology"/>
<dbReference type="PANTHER" id="PTHR43563">
    <property type="entry name" value="AMINE OXIDASE"/>
    <property type="match status" value="1"/>
</dbReference>
<name>A0ABP4BNC6_9ACTN</name>
<evidence type="ECO:0000256" key="1">
    <source>
        <dbReference type="ARBA" id="ARBA00005995"/>
    </source>
</evidence>
<comment type="similarity">
    <text evidence="1">Belongs to the flavin monoamine oxidase family.</text>
</comment>
<dbReference type="PANTHER" id="PTHR43563:SF1">
    <property type="entry name" value="AMINE OXIDASE [FLAVIN-CONTAINING] B"/>
    <property type="match status" value="1"/>
</dbReference>
<gene>
    <name evidence="3" type="ORF">GCM10009575_077510</name>
</gene>
<dbReference type="InterPro" id="IPR036188">
    <property type="entry name" value="FAD/NAD-bd_sf"/>
</dbReference>
<keyword evidence="4" id="KW-1185">Reference proteome</keyword>
<organism evidence="3 4">
    <name type="scientific">Streptomyces rhizosphaericus</name>
    <dbReference type="NCBI Taxonomy" id="114699"/>
    <lineage>
        <taxon>Bacteria</taxon>
        <taxon>Bacillati</taxon>
        <taxon>Actinomycetota</taxon>
        <taxon>Actinomycetes</taxon>
        <taxon>Kitasatosporales</taxon>
        <taxon>Streptomycetaceae</taxon>
        <taxon>Streptomyces</taxon>
        <taxon>Streptomyces violaceusniger group</taxon>
    </lineage>
</organism>
<evidence type="ECO:0000259" key="2">
    <source>
        <dbReference type="Pfam" id="PF01593"/>
    </source>
</evidence>
<accession>A0ABP4BNC6</accession>
<dbReference type="InterPro" id="IPR050703">
    <property type="entry name" value="Flavin_MAO"/>
</dbReference>
<dbReference type="Gene3D" id="1.10.405.10">
    <property type="entry name" value="Guanine Nucleotide Dissociation Inhibitor, domain 1"/>
    <property type="match status" value="1"/>
</dbReference>
<protein>
    <submittedName>
        <fullName evidence="3">Flavin monoamine oxidase family protein</fullName>
    </submittedName>
</protein>
<feature type="domain" description="Amine oxidase" evidence="2">
    <location>
        <begin position="27"/>
        <end position="433"/>
    </location>
</feature>
<reference evidence="4" key="1">
    <citation type="journal article" date="2019" name="Int. J. Syst. Evol. Microbiol.">
        <title>The Global Catalogue of Microorganisms (GCM) 10K type strain sequencing project: providing services to taxonomists for standard genome sequencing and annotation.</title>
        <authorList>
            <consortium name="The Broad Institute Genomics Platform"/>
            <consortium name="The Broad Institute Genome Sequencing Center for Infectious Disease"/>
            <person name="Wu L."/>
            <person name="Ma J."/>
        </authorList>
    </citation>
    <scope>NUCLEOTIDE SEQUENCE [LARGE SCALE GENOMIC DNA]</scope>
    <source>
        <strain evidence="4">JCM 11444</strain>
    </source>
</reference>